<accession>A0A560JQ24</accession>
<proteinExistence type="predicted"/>
<dbReference type="AlphaFoldDB" id="A0A560JQ24"/>
<feature type="transmembrane region" description="Helical" evidence="1">
    <location>
        <begin position="462"/>
        <end position="481"/>
    </location>
</feature>
<organism evidence="2 3">
    <name type="scientific">Nitrospirillum amazonense</name>
    <dbReference type="NCBI Taxonomy" id="28077"/>
    <lineage>
        <taxon>Bacteria</taxon>
        <taxon>Pseudomonadati</taxon>
        <taxon>Pseudomonadota</taxon>
        <taxon>Alphaproteobacteria</taxon>
        <taxon>Rhodospirillales</taxon>
        <taxon>Azospirillaceae</taxon>
        <taxon>Nitrospirillum</taxon>
    </lineage>
</organism>
<name>A0A560JQ24_9PROT</name>
<feature type="transmembrane region" description="Helical" evidence="1">
    <location>
        <begin position="20"/>
        <end position="40"/>
    </location>
</feature>
<evidence type="ECO:0000313" key="2">
    <source>
        <dbReference type="EMBL" id="TWB73238.1"/>
    </source>
</evidence>
<feature type="transmembrane region" description="Helical" evidence="1">
    <location>
        <begin position="493"/>
        <end position="511"/>
    </location>
</feature>
<keyword evidence="1" id="KW-0472">Membrane</keyword>
<evidence type="ECO:0000313" key="3">
    <source>
        <dbReference type="Proteomes" id="UP000320516"/>
    </source>
</evidence>
<feature type="transmembrane region" description="Helical" evidence="1">
    <location>
        <begin position="358"/>
        <end position="379"/>
    </location>
</feature>
<gene>
    <name evidence="2" type="ORF">FBZ87_105158</name>
</gene>
<feature type="transmembrane region" description="Helical" evidence="1">
    <location>
        <begin position="430"/>
        <end position="450"/>
    </location>
</feature>
<evidence type="ECO:0008006" key="4">
    <source>
        <dbReference type="Google" id="ProtNLM"/>
    </source>
</evidence>
<feature type="transmembrane region" description="Helical" evidence="1">
    <location>
        <begin position="867"/>
        <end position="886"/>
    </location>
</feature>
<keyword evidence="1" id="KW-1133">Transmembrane helix</keyword>
<feature type="transmembrane region" description="Helical" evidence="1">
    <location>
        <begin position="208"/>
        <end position="235"/>
    </location>
</feature>
<keyword evidence="1" id="KW-0812">Transmembrane</keyword>
<comment type="caution">
    <text evidence="2">The sequence shown here is derived from an EMBL/GenBank/DDBJ whole genome shotgun (WGS) entry which is preliminary data.</text>
</comment>
<protein>
    <recommendedName>
        <fullName evidence="4">Membrane protein YfhO</fullName>
    </recommendedName>
</protein>
<feature type="transmembrane region" description="Helical" evidence="1">
    <location>
        <begin position="391"/>
        <end position="409"/>
    </location>
</feature>
<dbReference type="Proteomes" id="UP000320516">
    <property type="component" value="Unassembled WGS sequence"/>
</dbReference>
<feature type="transmembrane region" description="Helical" evidence="1">
    <location>
        <begin position="256"/>
        <end position="278"/>
    </location>
</feature>
<feature type="transmembrane region" description="Helical" evidence="1">
    <location>
        <begin position="328"/>
        <end position="346"/>
    </location>
</feature>
<reference evidence="2 3" key="1">
    <citation type="submission" date="2019-06" db="EMBL/GenBank/DDBJ databases">
        <title>Genomic Encyclopedia of Type Strains, Phase IV (KMG-V): Genome sequencing to study the core and pangenomes of soil and plant-associated prokaryotes.</title>
        <authorList>
            <person name="Whitman W."/>
        </authorList>
    </citation>
    <scope>NUCLEOTIDE SEQUENCE [LARGE SCALE GENOMIC DNA]</scope>
    <source>
        <strain evidence="2 3">BR 12005</strain>
    </source>
</reference>
<sequence>MPQMPAAAGAPPDRNSRNGFRTAFILAVLMPVLAKLHQILHLRLANPALMNSDLVTGLNADGVSSLDPNVGFTSQTLGHRAALDLLSGHLPWWNPYEGVGMPLAGEMQSAALFPLTPLLALPDGQLYMHIAMQIIAGIFTVLLMRRLGTDALAAGTAALLFEFNGTYAWLANAVINPICFLPMILLGVEDVRLTVIAGREGTRRGGWGWIGLGVALSLYAGFPEMAYLDGLLAAAWTMARLPGLERRQAAMYLARLALGVGAGVLLAAPILIAFLGYLPHAFVGAHGGEGYRYVRLGQERLITLLMPYLHGRLTDATTADAGVFWGRAGGYIGMMMPAMAVMGLWARRWRGLRLTLGAWSLFTIATLYGVPGLTHLVTAVPMVTNSIFTRYLPPSFEFALAVLAGLACHDLASHDLAQAGDMRRLWARPLFRNGAAALALLVLAAAVLSWGRFNDAAVLTWYRLSMGCAAALALGVCILAFPRLDGRRQALGLAAFTVVEAIALFLVPAVWTVRAGTLQLGGIHFLRQNLGLQRFYTLGPIQPNYGSFYGVASLNHDDLPLPAAWTRYVHDHLDDNTTGVTFGPYGHLDPSRGSQAQNLMRNLDAFREVGVKYVVAPPGISPFGWDAGQDPNDPGHQPLRLDDGTRVTLEVPDYPAGNEVHDVSVMLGTYGDKSDGALLVTACRGDVCATGRTDLATARDGRYARISLDHPLLPGSAPVTLEWRKSGGAVPVVIWAIQGHAGRPRALALDGVPKPGWEAVIGLGSPVPAFVDAPIYSDAVMDIYEMRQPPAPYFQADGCAIDATVRVQAAVDCPAPATLTRRELYLPGWTATVNGQDSPVLRQGELFQRVALPAGRSVVEFHFRPPFMPLGYAAFAAGLLLTALGWRTWRGREKASRAGS</sequence>
<feature type="transmembrane region" description="Helical" evidence="1">
    <location>
        <begin position="126"/>
        <end position="145"/>
    </location>
</feature>
<dbReference type="EMBL" id="VITV01000005">
    <property type="protein sequence ID" value="TWB73238.1"/>
    <property type="molecule type" value="Genomic_DNA"/>
</dbReference>
<evidence type="ECO:0000256" key="1">
    <source>
        <dbReference type="SAM" id="Phobius"/>
    </source>
</evidence>
<feature type="transmembrane region" description="Helical" evidence="1">
    <location>
        <begin position="166"/>
        <end position="188"/>
    </location>
</feature>